<dbReference type="Proteomes" id="UP001501598">
    <property type="component" value="Unassembled WGS sequence"/>
</dbReference>
<dbReference type="InterPro" id="IPR032710">
    <property type="entry name" value="NTF2-like_dom_sf"/>
</dbReference>
<evidence type="ECO:0000313" key="1">
    <source>
        <dbReference type="EMBL" id="GAA4543054.1"/>
    </source>
</evidence>
<keyword evidence="2" id="KW-1185">Reference proteome</keyword>
<accession>A0ABP8RNA9</accession>
<proteinExistence type="predicted"/>
<gene>
    <name evidence="1" type="ORF">GCM10023175_19250</name>
</gene>
<reference evidence="2" key="1">
    <citation type="journal article" date="2019" name="Int. J. Syst. Evol. Microbiol.">
        <title>The Global Catalogue of Microorganisms (GCM) 10K type strain sequencing project: providing services to taxonomists for standard genome sequencing and annotation.</title>
        <authorList>
            <consortium name="The Broad Institute Genomics Platform"/>
            <consortium name="The Broad Institute Genome Sequencing Center for Infectious Disease"/>
            <person name="Wu L."/>
            <person name="Ma J."/>
        </authorList>
    </citation>
    <scope>NUCLEOTIDE SEQUENCE [LARGE SCALE GENOMIC DNA]</scope>
    <source>
        <strain evidence="2">JCM 17906</strain>
    </source>
</reference>
<evidence type="ECO:0008006" key="3">
    <source>
        <dbReference type="Google" id="ProtNLM"/>
    </source>
</evidence>
<dbReference type="SUPFAM" id="SSF54427">
    <property type="entry name" value="NTF2-like"/>
    <property type="match status" value="1"/>
</dbReference>
<dbReference type="EMBL" id="BAABGT010000027">
    <property type="protein sequence ID" value="GAA4543054.1"/>
    <property type="molecule type" value="Genomic_DNA"/>
</dbReference>
<name>A0ABP8RNA9_9PSEU</name>
<evidence type="ECO:0000313" key="2">
    <source>
        <dbReference type="Proteomes" id="UP001501598"/>
    </source>
</evidence>
<organism evidence="1 2">
    <name type="scientific">Pseudonocardia xishanensis</name>
    <dbReference type="NCBI Taxonomy" id="630995"/>
    <lineage>
        <taxon>Bacteria</taxon>
        <taxon>Bacillati</taxon>
        <taxon>Actinomycetota</taxon>
        <taxon>Actinomycetes</taxon>
        <taxon>Pseudonocardiales</taxon>
        <taxon>Pseudonocardiaceae</taxon>
        <taxon>Pseudonocardia</taxon>
    </lineage>
</organism>
<protein>
    <recommendedName>
        <fullName evidence="3">SnoaL-like protein</fullName>
    </recommendedName>
</protein>
<dbReference type="Gene3D" id="3.10.450.50">
    <property type="match status" value="1"/>
</dbReference>
<sequence length="153" mass="16730">MQPLDETLVAFHPPQREMTRVHRISEHDTGVSCSAPSVAVMTVSEFFADYAEALLARDAAAIARMYAVPALIVFPGRSIPVTDEAETEAFFASNWDQYEGVDEASPQVDVLAESAASVWADVTWSYGGSPRERFCYQLVPAADGYRIAVLTPL</sequence>
<comment type="caution">
    <text evidence="1">The sequence shown here is derived from an EMBL/GenBank/DDBJ whole genome shotgun (WGS) entry which is preliminary data.</text>
</comment>